<evidence type="ECO:0000313" key="2">
    <source>
        <dbReference type="EMBL" id="CEG09112.1"/>
    </source>
</evidence>
<protein>
    <recommendedName>
        <fullName evidence="4">DUF2798 domain-containing protein</fullName>
    </recommendedName>
</protein>
<evidence type="ECO:0000313" key="3">
    <source>
        <dbReference type="Proteomes" id="UP000035762"/>
    </source>
</evidence>
<reference evidence="2 3" key="1">
    <citation type="journal article" date="2014" name="Genome Announc.">
        <title>Genome Sequence of Afipia felis Strain 76713, Isolated in Hospital Water Using an Amoeba Co-Culture Procedure.</title>
        <authorList>
            <person name="Benamar S."/>
            <person name="La Scola B."/>
            <person name="Croce O."/>
        </authorList>
    </citation>
    <scope>NUCLEOTIDE SEQUENCE [LARGE SCALE GENOMIC DNA]</scope>
    <source>
        <strain evidence="2 3">76713</strain>
    </source>
</reference>
<keyword evidence="1" id="KW-1133">Transmembrane helix</keyword>
<organism evidence="2 3">
    <name type="scientific">Afipia felis</name>
    <name type="common">Cat scratch disease bacillus</name>
    <dbReference type="NCBI Taxonomy" id="1035"/>
    <lineage>
        <taxon>Bacteria</taxon>
        <taxon>Pseudomonadati</taxon>
        <taxon>Pseudomonadota</taxon>
        <taxon>Alphaproteobacteria</taxon>
        <taxon>Hyphomicrobiales</taxon>
        <taxon>Nitrobacteraceae</taxon>
        <taxon>Afipia</taxon>
    </lineage>
</organism>
<dbReference type="EMBL" id="CCAZ020000001">
    <property type="protein sequence ID" value="CEG09112.1"/>
    <property type="molecule type" value="Genomic_DNA"/>
</dbReference>
<feature type="transmembrane region" description="Helical" evidence="1">
    <location>
        <begin position="50"/>
        <end position="70"/>
    </location>
</feature>
<sequence>MGDITAMLIPRRYSHFVYGAIQSGVTTGIATAVATSGYEYGGMFLHRWTTTWFTSWLLMMPVVLFVAPAIQRLTVLLTRDRA</sequence>
<gene>
    <name evidence="2" type="ORF">BN961_02533</name>
</gene>
<evidence type="ECO:0008006" key="4">
    <source>
        <dbReference type="Google" id="ProtNLM"/>
    </source>
</evidence>
<dbReference type="InterPro" id="IPR021529">
    <property type="entry name" value="DUF2798"/>
</dbReference>
<dbReference type="Proteomes" id="UP000035762">
    <property type="component" value="Unassembled WGS sequence"/>
</dbReference>
<keyword evidence="1" id="KW-0812">Transmembrane</keyword>
<name>A0A090MSB9_AFIFE</name>
<keyword evidence="1" id="KW-0472">Membrane</keyword>
<evidence type="ECO:0000256" key="1">
    <source>
        <dbReference type="SAM" id="Phobius"/>
    </source>
</evidence>
<comment type="caution">
    <text evidence="2">The sequence shown here is derived from an EMBL/GenBank/DDBJ whole genome shotgun (WGS) entry which is preliminary data.</text>
</comment>
<dbReference type="AlphaFoldDB" id="A0A090MSB9"/>
<keyword evidence="3" id="KW-1185">Reference proteome</keyword>
<proteinExistence type="predicted"/>
<accession>A0A090MSB9</accession>
<dbReference type="STRING" id="1035.BN961_02533"/>
<dbReference type="Pfam" id="PF11391">
    <property type="entry name" value="DUF2798"/>
    <property type="match status" value="1"/>
</dbReference>
<feature type="transmembrane region" description="Helical" evidence="1">
    <location>
        <begin position="16"/>
        <end position="38"/>
    </location>
</feature>